<evidence type="ECO:0000256" key="4">
    <source>
        <dbReference type="ARBA" id="ARBA00022840"/>
    </source>
</evidence>
<gene>
    <name evidence="7" type="ORF">GCM10007391_20600</name>
</gene>
<evidence type="ECO:0000313" key="7">
    <source>
        <dbReference type="EMBL" id="GGW86757.1"/>
    </source>
</evidence>
<keyword evidence="2" id="KW-0479">Metal-binding</keyword>
<keyword evidence="4" id="KW-0067">ATP-binding</keyword>
<dbReference type="GO" id="GO:0046872">
    <property type="term" value="F:metal ion binding"/>
    <property type="evidence" value="ECO:0007669"/>
    <property type="project" value="UniProtKB-KW"/>
</dbReference>
<protein>
    <recommendedName>
        <fullName evidence="6">Glutathionylspermidine synthase pre-ATP-grasp-like domain-containing protein</fullName>
    </recommendedName>
</protein>
<evidence type="ECO:0000313" key="8">
    <source>
        <dbReference type="Proteomes" id="UP000631300"/>
    </source>
</evidence>
<dbReference type="Gene3D" id="3.30.1490.330">
    <property type="match status" value="1"/>
</dbReference>
<evidence type="ECO:0000256" key="1">
    <source>
        <dbReference type="ARBA" id="ARBA00022598"/>
    </source>
</evidence>
<reference evidence="7" key="1">
    <citation type="journal article" date="2014" name="Int. J. Syst. Evol. Microbiol.">
        <title>Complete genome sequence of Corynebacterium casei LMG S-19264T (=DSM 44701T), isolated from a smear-ripened cheese.</title>
        <authorList>
            <consortium name="US DOE Joint Genome Institute (JGI-PGF)"/>
            <person name="Walter F."/>
            <person name="Albersmeier A."/>
            <person name="Kalinowski J."/>
            <person name="Ruckert C."/>
        </authorList>
    </citation>
    <scope>NUCLEOTIDE SEQUENCE</scope>
    <source>
        <strain evidence="7">KCTC 22164</strain>
    </source>
</reference>
<dbReference type="Proteomes" id="UP000631300">
    <property type="component" value="Unassembled WGS sequence"/>
</dbReference>
<evidence type="ECO:0000256" key="2">
    <source>
        <dbReference type="ARBA" id="ARBA00022723"/>
    </source>
</evidence>
<dbReference type="AlphaFoldDB" id="A0A918JM65"/>
<dbReference type="SUPFAM" id="SSF52440">
    <property type="entry name" value="PreATP-grasp domain"/>
    <property type="match status" value="1"/>
</dbReference>
<dbReference type="RefSeq" id="WP_189406154.1">
    <property type="nucleotide sequence ID" value="NZ_BMXP01000004.1"/>
</dbReference>
<feature type="domain" description="Glutathionylspermidine synthase pre-ATP-grasp-like" evidence="6">
    <location>
        <begin position="12"/>
        <end position="387"/>
    </location>
</feature>
<comment type="caution">
    <text evidence="7">The sequence shown here is derived from an EMBL/GenBank/DDBJ whole genome shotgun (WGS) entry which is preliminary data.</text>
</comment>
<sequence length="388" mass="44818">MFRLPCQPRNGWQQLATEFGFHFHTMYGEPYWDESAYYQFTLKQIEQDLEDPTAELHQMCLHVLDKVVSSEALMRRFCIPEPHWDLIRDSYLARDLSLYARLDLVYDGSGPAKLLENNADTPTSLYETGFWQWLWLQQQVDNGTLPRQSDQFNSLQEKLVNRFKDIAAHYHIDQMHFACCKDTDEDRGTVQYLQDCAATAGLTTDFVYIEDIGLSDNGLFTDLRDAPITDCFKLYPWEFMLREPFAEALSGAQVHWLEPSYKAILSNKALLPLLWREFKGHPNLLPAYFDNDTPDEREASAWIKKPVFSREGANISLIENGKESVLSDGPYGEEGFVLQGYQRLPRFEDNFTLIGSWLIGDEPAGISIREDSSQITQDLSRYLPHIIV</sequence>
<organism evidence="7 8">
    <name type="scientific">Alteromonas halophila</name>
    <dbReference type="NCBI Taxonomy" id="516698"/>
    <lineage>
        <taxon>Bacteria</taxon>
        <taxon>Pseudomonadati</taxon>
        <taxon>Pseudomonadota</taxon>
        <taxon>Gammaproteobacteria</taxon>
        <taxon>Alteromonadales</taxon>
        <taxon>Alteromonadaceae</taxon>
        <taxon>Alteromonas/Salinimonas group</taxon>
        <taxon>Alteromonas</taxon>
    </lineage>
</organism>
<accession>A0A918JM65</accession>
<evidence type="ECO:0000256" key="3">
    <source>
        <dbReference type="ARBA" id="ARBA00022741"/>
    </source>
</evidence>
<dbReference type="EMBL" id="BMXP01000004">
    <property type="protein sequence ID" value="GGW86757.1"/>
    <property type="molecule type" value="Genomic_DNA"/>
</dbReference>
<keyword evidence="3" id="KW-0547">Nucleotide-binding</keyword>
<dbReference type="GO" id="GO:0005524">
    <property type="term" value="F:ATP binding"/>
    <property type="evidence" value="ECO:0007669"/>
    <property type="project" value="UniProtKB-KW"/>
</dbReference>
<dbReference type="Pfam" id="PF03738">
    <property type="entry name" value="GSP_synth"/>
    <property type="match status" value="1"/>
</dbReference>
<keyword evidence="5" id="KW-0460">Magnesium</keyword>
<proteinExistence type="predicted"/>
<name>A0A918JM65_9ALTE</name>
<keyword evidence="1" id="KW-0436">Ligase</keyword>
<keyword evidence="8" id="KW-1185">Reference proteome</keyword>
<dbReference type="InterPro" id="IPR016185">
    <property type="entry name" value="PreATP-grasp_dom_sf"/>
</dbReference>
<dbReference type="InterPro" id="IPR005494">
    <property type="entry name" value="GSPS_pre-ATP-grasp-like_dom"/>
</dbReference>
<dbReference type="GO" id="GO:0016874">
    <property type="term" value="F:ligase activity"/>
    <property type="evidence" value="ECO:0007669"/>
    <property type="project" value="UniProtKB-KW"/>
</dbReference>
<reference evidence="7" key="2">
    <citation type="submission" date="2020-09" db="EMBL/GenBank/DDBJ databases">
        <authorList>
            <person name="Sun Q."/>
            <person name="Kim S."/>
        </authorList>
    </citation>
    <scope>NUCLEOTIDE SEQUENCE</scope>
    <source>
        <strain evidence="7">KCTC 22164</strain>
    </source>
</reference>
<evidence type="ECO:0000256" key="5">
    <source>
        <dbReference type="ARBA" id="ARBA00022842"/>
    </source>
</evidence>
<dbReference type="SUPFAM" id="SSF56059">
    <property type="entry name" value="Glutathione synthetase ATP-binding domain-like"/>
    <property type="match status" value="1"/>
</dbReference>
<evidence type="ECO:0000259" key="6">
    <source>
        <dbReference type="Pfam" id="PF03738"/>
    </source>
</evidence>